<feature type="transmembrane region" description="Helical" evidence="1">
    <location>
        <begin position="305"/>
        <end position="329"/>
    </location>
</feature>
<feature type="transmembrane region" description="Helical" evidence="1">
    <location>
        <begin position="261"/>
        <end position="285"/>
    </location>
</feature>
<feature type="transmembrane region" description="Helical" evidence="1">
    <location>
        <begin position="349"/>
        <end position="368"/>
    </location>
</feature>
<sequence length="443" mass="48912">MPTSQEPVTLKKLFLFFIPMGLSVVLINLSHVIINGTLARSANPEMIIAGYALGMSLLTVSERPAVLLRQTCSALVRDQLSYKAVLHIGYYVFGASLVLGALIAYSPLGHLIFGIAYGASADVEKEAIGVFRVLMFLTVFSGLRCFFQGVIIYKMRTRWLTIGMIFRLAGMFAVSQYFIQTGVSSAAQGSMIFVVGMIIEAALSWWECRKLVREMPKEAPDCEIKRPKQVLFFYKPLLYSSLVVVWIMPILNTLLGTTNKATLAVASFSIASSLMNLILGFFTYFHQISLLFIKSDPAQVRKFTLMLGFVPAALIIAVGFTPATPWLLAHVLGVKNELLEASVHAFRSFLPFVLVFPWLDTLNGIVMANGETKLMFASQTANAVVTILVMIVLAILLPSWNGSLGSHALSGGIIAELSVLFWLYRRNLKHKLTVPPSMRELQL</sequence>
<evidence type="ECO:0000256" key="1">
    <source>
        <dbReference type="SAM" id="Phobius"/>
    </source>
</evidence>
<dbReference type="RefSeq" id="WP_119152380.1">
    <property type="nucleotide sequence ID" value="NZ_JBHSOV010000006.1"/>
</dbReference>
<proteinExistence type="predicted"/>
<accession>A0A398CHI2</accession>
<organism evidence="2 3">
    <name type="scientific">Cohnella faecalis</name>
    <dbReference type="NCBI Taxonomy" id="2315694"/>
    <lineage>
        <taxon>Bacteria</taxon>
        <taxon>Bacillati</taxon>
        <taxon>Bacillota</taxon>
        <taxon>Bacilli</taxon>
        <taxon>Bacillales</taxon>
        <taxon>Paenibacillaceae</taxon>
        <taxon>Cohnella</taxon>
    </lineage>
</organism>
<dbReference type="AlphaFoldDB" id="A0A398CHI2"/>
<feature type="transmembrane region" description="Helical" evidence="1">
    <location>
        <begin position="128"/>
        <end position="147"/>
    </location>
</feature>
<keyword evidence="1" id="KW-1133">Transmembrane helix</keyword>
<feature type="transmembrane region" description="Helical" evidence="1">
    <location>
        <begin position="406"/>
        <end position="424"/>
    </location>
</feature>
<dbReference type="Proteomes" id="UP000266340">
    <property type="component" value="Unassembled WGS sequence"/>
</dbReference>
<dbReference type="OrthoDB" id="2768901at2"/>
<evidence type="ECO:0000313" key="3">
    <source>
        <dbReference type="Proteomes" id="UP000266340"/>
    </source>
</evidence>
<feature type="transmembrane region" description="Helical" evidence="1">
    <location>
        <begin position="380"/>
        <end position="400"/>
    </location>
</feature>
<evidence type="ECO:0000313" key="2">
    <source>
        <dbReference type="EMBL" id="RIE00559.1"/>
    </source>
</evidence>
<keyword evidence="1" id="KW-0812">Transmembrane</keyword>
<feature type="transmembrane region" description="Helical" evidence="1">
    <location>
        <begin position="185"/>
        <end position="206"/>
    </location>
</feature>
<feature type="transmembrane region" description="Helical" evidence="1">
    <location>
        <begin position="88"/>
        <end position="108"/>
    </location>
</feature>
<protein>
    <submittedName>
        <fullName evidence="2">Multi antimicrobial extrusion protein MatE</fullName>
    </submittedName>
</protein>
<feature type="transmembrane region" description="Helical" evidence="1">
    <location>
        <begin position="12"/>
        <end position="34"/>
    </location>
</feature>
<keyword evidence="1" id="KW-0472">Membrane</keyword>
<reference evidence="2 3" key="1">
    <citation type="submission" date="2018-09" db="EMBL/GenBank/DDBJ databases">
        <title>Cohnella cavernae sp. nov., isolated from a karst cave.</title>
        <authorList>
            <person name="Zhu H."/>
        </authorList>
    </citation>
    <scope>NUCLEOTIDE SEQUENCE [LARGE SCALE GENOMIC DNA]</scope>
    <source>
        <strain evidence="2 3">K2E09-144</strain>
    </source>
</reference>
<feature type="transmembrane region" description="Helical" evidence="1">
    <location>
        <begin position="236"/>
        <end position="255"/>
    </location>
</feature>
<name>A0A398CHI2_9BACL</name>
<comment type="caution">
    <text evidence="2">The sequence shown here is derived from an EMBL/GenBank/DDBJ whole genome shotgun (WGS) entry which is preliminary data.</text>
</comment>
<keyword evidence="3" id="KW-1185">Reference proteome</keyword>
<gene>
    <name evidence="2" type="ORF">D3H35_27870</name>
</gene>
<feature type="transmembrane region" description="Helical" evidence="1">
    <location>
        <begin position="159"/>
        <end position="179"/>
    </location>
</feature>
<dbReference type="EMBL" id="QXJM01000052">
    <property type="protein sequence ID" value="RIE00559.1"/>
    <property type="molecule type" value="Genomic_DNA"/>
</dbReference>
<feature type="transmembrane region" description="Helical" evidence="1">
    <location>
        <begin position="46"/>
        <end position="68"/>
    </location>
</feature>